<dbReference type="PANTHER" id="PTHR11118:SF1">
    <property type="entry name" value="RNA-SPLICING LIGASE RTCB HOMOLOG"/>
    <property type="match status" value="1"/>
</dbReference>
<evidence type="ECO:0000256" key="3">
    <source>
        <dbReference type="ARBA" id="ARBA00022723"/>
    </source>
</evidence>
<evidence type="ECO:0000256" key="2">
    <source>
        <dbReference type="ARBA" id="ARBA00022598"/>
    </source>
</evidence>
<keyword evidence="2" id="KW-0436">Ligase</keyword>
<dbReference type="RefSeq" id="WP_204949453.1">
    <property type="nucleotide sequence ID" value="NZ_BSFF01000001.1"/>
</dbReference>
<evidence type="ECO:0000256" key="7">
    <source>
        <dbReference type="ARBA" id="ARBA00023211"/>
    </source>
</evidence>
<dbReference type="InterPro" id="IPR001233">
    <property type="entry name" value="RtcB"/>
</dbReference>
<keyword evidence="15" id="KW-1185">Reference proteome</keyword>
<evidence type="ECO:0000256" key="11">
    <source>
        <dbReference type="PIRSR" id="PIRSR601233-3"/>
    </source>
</evidence>
<feature type="binding site" evidence="11">
    <location>
        <position position="169"/>
    </location>
    <ligand>
        <name>Mn(2+)</name>
        <dbReference type="ChEBI" id="CHEBI:29035"/>
        <label>2</label>
    </ligand>
</feature>
<reference evidence="13" key="3">
    <citation type="submission" date="2023-01" db="EMBL/GenBank/DDBJ databases">
        <authorList>
            <person name="Sun Q."/>
            <person name="Evtushenko L."/>
        </authorList>
    </citation>
    <scope>NUCLEOTIDE SEQUENCE</scope>
    <source>
        <strain evidence="13">VKM B-1606</strain>
    </source>
</reference>
<dbReference type="AlphaFoldDB" id="A0A9W6MPX4"/>
<dbReference type="Gene3D" id="3.90.1860.10">
    <property type="entry name" value="tRNA-splicing ligase RtcB"/>
    <property type="match status" value="1"/>
</dbReference>
<sequence length="367" mass="38545">MTNSYPADARLRVFATAASWIEGAAVRQLEQTLQRRGVVAVAAMPDLHPGHKGPVGCAVLADGVVHPDIVGTDIGCGMTLWRLDGLVRRLRIDKAVRALERLGDTDGLDLSEAAAAGVSADIASRHADALGTVGGGNHFVELQTVERIIDAPSCAETGLEVGALLLLVHSGSRALGPEVLARHPHAHGEGLRLDEGGAAYLVDHDAAVAFARLNRAVLAKRAAALLGLDGTPWLDVPHNHVTTDGVEVLHRKGAAQADLGLVPVPGSRGAMTYLVRPDPDAPGALRSIAHGAGRKRDRASMQGKSDQRDRPNPVGNRVICADAKLAREEAPEAYKNIARVVADLETHGLARTVALLKPVVTFKTGRA</sequence>
<comment type="caution">
    <text evidence="13">The sequence shown here is derived from an EMBL/GenBank/DDBJ whole genome shotgun (WGS) entry which is preliminary data.</text>
</comment>
<feature type="binding site" evidence="10">
    <location>
        <begin position="290"/>
        <end position="293"/>
    </location>
    <ligand>
        <name>GMP</name>
        <dbReference type="ChEBI" id="CHEBI:58115"/>
    </ligand>
</feature>
<protein>
    <recommendedName>
        <fullName evidence="1">3'-phosphate/5'-hydroxy nucleic acid ligase</fullName>
        <ecNumber evidence="1">6.5.1.8</ecNumber>
    </recommendedName>
</protein>
<evidence type="ECO:0000256" key="6">
    <source>
        <dbReference type="ARBA" id="ARBA00023134"/>
    </source>
</evidence>
<reference evidence="14 15" key="2">
    <citation type="submission" date="2021-01" db="EMBL/GenBank/DDBJ databases">
        <title>Genomic Encyclopedia of Type Strains, Phase IV (KMG-IV): sequencing the most valuable type-strain genomes for metagenomic binning, comparative biology and taxonomic classification.</title>
        <authorList>
            <person name="Goeker M."/>
        </authorList>
    </citation>
    <scope>NUCLEOTIDE SEQUENCE [LARGE SCALE GENOMIC DNA]</scope>
    <source>
        <strain evidence="14 15">DSM 6130</strain>
    </source>
</reference>
<organism evidence="13 16">
    <name type="scientific">Methylopila capsulata</name>
    <dbReference type="NCBI Taxonomy" id="61654"/>
    <lineage>
        <taxon>Bacteria</taxon>
        <taxon>Pseudomonadati</taxon>
        <taxon>Pseudomonadota</taxon>
        <taxon>Alphaproteobacteria</taxon>
        <taxon>Hyphomicrobiales</taxon>
        <taxon>Methylopilaceae</taxon>
        <taxon>Methylopila</taxon>
    </lineage>
</organism>
<dbReference type="EC" id="6.5.1.8" evidence="1"/>
<dbReference type="GO" id="GO:0046872">
    <property type="term" value="F:metal ion binding"/>
    <property type="evidence" value="ECO:0007669"/>
    <property type="project" value="UniProtKB-KW"/>
</dbReference>
<dbReference type="GO" id="GO:0006396">
    <property type="term" value="P:RNA processing"/>
    <property type="evidence" value="ECO:0007669"/>
    <property type="project" value="InterPro"/>
</dbReference>
<evidence type="ECO:0000256" key="9">
    <source>
        <dbReference type="PIRSR" id="PIRSR601233-1"/>
    </source>
</evidence>
<dbReference type="EMBL" id="BSFF01000001">
    <property type="protein sequence ID" value="GLK54085.1"/>
    <property type="molecule type" value="Genomic_DNA"/>
</dbReference>
<dbReference type="InterPro" id="IPR036025">
    <property type="entry name" value="RtcB-like_sf"/>
</dbReference>
<evidence type="ECO:0000313" key="14">
    <source>
        <dbReference type="EMBL" id="MBM7851027.1"/>
    </source>
</evidence>
<evidence type="ECO:0000313" key="15">
    <source>
        <dbReference type="Proteomes" id="UP000758856"/>
    </source>
</evidence>
<name>A0A9W6MPX4_9HYPH</name>
<keyword evidence="6 10" id="KW-0342">GTP-binding</keyword>
<feature type="binding site" evidence="10">
    <location>
        <position position="363"/>
    </location>
    <ligand>
        <name>GMP</name>
        <dbReference type="ChEBI" id="CHEBI:58115"/>
    </ligand>
</feature>
<dbReference type="EMBL" id="JAFBCY010000002">
    <property type="protein sequence ID" value="MBM7851027.1"/>
    <property type="molecule type" value="Genomic_DNA"/>
</dbReference>
<feature type="binding site" evidence="10">
    <location>
        <begin position="238"/>
        <end position="239"/>
    </location>
    <ligand>
        <name>GMP</name>
        <dbReference type="ChEBI" id="CHEBI:58115"/>
    </ligand>
</feature>
<comment type="catalytic activity">
    <reaction evidence="8">
        <text>a 3'-end 3'-phospho-ribonucleotide-RNA + a 5'-end dephospho-ribonucleoside-RNA + GTP = a ribonucleotidyl-ribonucleotide-RNA + GMP + diphosphate</text>
        <dbReference type="Rhea" id="RHEA:68076"/>
        <dbReference type="Rhea" id="RHEA-COMP:10463"/>
        <dbReference type="Rhea" id="RHEA-COMP:13936"/>
        <dbReference type="Rhea" id="RHEA-COMP:17355"/>
        <dbReference type="ChEBI" id="CHEBI:33019"/>
        <dbReference type="ChEBI" id="CHEBI:37565"/>
        <dbReference type="ChEBI" id="CHEBI:58115"/>
        <dbReference type="ChEBI" id="CHEBI:83062"/>
        <dbReference type="ChEBI" id="CHEBI:138284"/>
        <dbReference type="ChEBI" id="CHEBI:173118"/>
        <dbReference type="EC" id="6.5.1.8"/>
    </reaction>
</comment>
<dbReference type="PANTHER" id="PTHR11118">
    <property type="entry name" value="RNA-SPLICING LIGASE RTCB HOMOLOG"/>
    <property type="match status" value="1"/>
</dbReference>
<evidence type="ECO:0000313" key="13">
    <source>
        <dbReference type="EMBL" id="GLK54085.1"/>
    </source>
</evidence>
<dbReference type="Proteomes" id="UP000758856">
    <property type="component" value="Unassembled WGS sequence"/>
</dbReference>
<feature type="region of interest" description="Disordered" evidence="12">
    <location>
        <begin position="288"/>
        <end position="316"/>
    </location>
</feature>
<proteinExistence type="predicted"/>
<evidence type="ECO:0000256" key="5">
    <source>
        <dbReference type="ARBA" id="ARBA00022800"/>
    </source>
</evidence>
<evidence type="ECO:0000256" key="8">
    <source>
        <dbReference type="ARBA" id="ARBA00047746"/>
    </source>
</evidence>
<keyword evidence="3 11" id="KW-0479">Metal-binding</keyword>
<keyword evidence="5" id="KW-0692">RNA repair</keyword>
<dbReference type="GO" id="GO:0042245">
    <property type="term" value="P:RNA repair"/>
    <property type="evidence" value="ECO:0007669"/>
    <property type="project" value="UniProtKB-KW"/>
</dbReference>
<dbReference type="NCBIfam" id="TIGR03073">
    <property type="entry name" value="release_rtcB"/>
    <property type="match status" value="1"/>
</dbReference>
<dbReference type="GO" id="GO:0170057">
    <property type="term" value="F:RNA ligase (GTP) activity"/>
    <property type="evidence" value="ECO:0007669"/>
    <property type="project" value="UniProtKB-EC"/>
</dbReference>
<keyword evidence="4 10" id="KW-0547">Nucleotide-binding</keyword>
<feature type="binding site" evidence="10">
    <location>
        <begin position="137"/>
        <end position="141"/>
    </location>
    <ligand>
        <name>GMP</name>
        <dbReference type="ChEBI" id="CHEBI:58115"/>
    </ligand>
</feature>
<comment type="cofactor">
    <cofactor evidence="11">
        <name>Mn(2+)</name>
        <dbReference type="ChEBI" id="CHEBI:29035"/>
    </cofactor>
    <text evidence="11">Binds 2 manganese ions per subunit.</text>
</comment>
<feature type="active site" description="GMP-histidine intermediate" evidence="9">
    <location>
        <position position="290"/>
    </location>
</feature>
<dbReference type="SUPFAM" id="SSF103365">
    <property type="entry name" value="Hypothetical protein PH1602"/>
    <property type="match status" value="1"/>
</dbReference>
<evidence type="ECO:0000256" key="12">
    <source>
        <dbReference type="SAM" id="MobiDB-lite"/>
    </source>
</evidence>
<reference evidence="13" key="1">
    <citation type="journal article" date="2014" name="Int. J. Syst. Evol. Microbiol.">
        <title>Complete genome sequence of Corynebacterium casei LMG S-19264T (=DSM 44701T), isolated from a smear-ripened cheese.</title>
        <authorList>
            <consortium name="US DOE Joint Genome Institute (JGI-PGF)"/>
            <person name="Walter F."/>
            <person name="Albersmeier A."/>
            <person name="Kalinowski J."/>
            <person name="Ruckert C."/>
        </authorList>
    </citation>
    <scope>NUCLEOTIDE SEQUENCE</scope>
    <source>
        <strain evidence="13">VKM B-1606</strain>
    </source>
</reference>
<dbReference type="InterPro" id="IPR017510">
    <property type="entry name" value="RtcB2"/>
</dbReference>
<evidence type="ECO:0000256" key="1">
    <source>
        <dbReference type="ARBA" id="ARBA00012726"/>
    </source>
</evidence>
<evidence type="ECO:0000256" key="10">
    <source>
        <dbReference type="PIRSR" id="PIRSR601233-2"/>
    </source>
</evidence>
<dbReference type="GO" id="GO:0005525">
    <property type="term" value="F:GTP binding"/>
    <property type="evidence" value="ECO:0007669"/>
    <property type="project" value="UniProtKB-KW"/>
</dbReference>
<dbReference type="GO" id="GO:0003972">
    <property type="term" value="F:RNA ligase (ATP) activity"/>
    <property type="evidence" value="ECO:0007669"/>
    <property type="project" value="TreeGrafter"/>
</dbReference>
<dbReference type="Proteomes" id="UP001143400">
    <property type="component" value="Unassembled WGS sequence"/>
</dbReference>
<keyword evidence="7 11" id="KW-0464">Manganese</keyword>
<evidence type="ECO:0000313" key="16">
    <source>
        <dbReference type="Proteomes" id="UP001143400"/>
    </source>
</evidence>
<evidence type="ECO:0000256" key="4">
    <source>
        <dbReference type="ARBA" id="ARBA00022741"/>
    </source>
</evidence>
<feature type="binding site" evidence="11">
    <location>
        <position position="138"/>
    </location>
    <ligand>
        <name>Mn(2+)</name>
        <dbReference type="ChEBI" id="CHEBI:29035"/>
        <label>1</label>
    </ligand>
</feature>
<gene>
    <name evidence="13" type="ORF">GCM10008170_01040</name>
    <name evidence="14" type="ORF">JOD31_001252</name>
</gene>
<feature type="binding site" evidence="11">
    <location>
        <position position="238"/>
    </location>
    <ligand>
        <name>Mn(2+)</name>
        <dbReference type="ChEBI" id="CHEBI:29035"/>
        <label>2</label>
    </ligand>
</feature>
<accession>A0A9W6MPX4</accession>
<dbReference type="Pfam" id="PF01139">
    <property type="entry name" value="RtcB"/>
    <property type="match status" value="2"/>
</dbReference>